<evidence type="ECO:0000313" key="2">
    <source>
        <dbReference type="Proteomes" id="UP000299102"/>
    </source>
</evidence>
<keyword evidence="2" id="KW-1185">Reference proteome</keyword>
<dbReference type="Proteomes" id="UP000299102">
    <property type="component" value="Unassembled WGS sequence"/>
</dbReference>
<proteinExistence type="predicted"/>
<dbReference type="EMBL" id="BGZK01000786">
    <property type="protein sequence ID" value="GBP60345.1"/>
    <property type="molecule type" value="Genomic_DNA"/>
</dbReference>
<comment type="caution">
    <text evidence="1">The sequence shown here is derived from an EMBL/GenBank/DDBJ whole genome shotgun (WGS) entry which is preliminary data.</text>
</comment>
<dbReference type="OrthoDB" id="7526931at2759"/>
<protein>
    <submittedName>
        <fullName evidence="1">Uncharacterized protein</fullName>
    </submittedName>
</protein>
<sequence>MFVARCWGDEVNARSKRFLLTPTDTQYGVFLAASVPLEEGSLVNVGWFMEASYYSVSNATYWAPLYDDFTCCARGRPIIVEWERDARHSAGLSLVRTDNATIDESLSQVSARPTEIEKSISFSSERQHSLKNHLPLMENNISQPWYC</sequence>
<evidence type="ECO:0000313" key="1">
    <source>
        <dbReference type="EMBL" id="GBP60345.1"/>
    </source>
</evidence>
<dbReference type="AlphaFoldDB" id="A0A4C1XDT2"/>
<gene>
    <name evidence="1" type="ORF">EVAR_91380_1</name>
</gene>
<accession>A0A4C1XDT2</accession>
<name>A0A4C1XDT2_EUMVA</name>
<reference evidence="1 2" key="1">
    <citation type="journal article" date="2019" name="Commun. Biol.">
        <title>The bagworm genome reveals a unique fibroin gene that provides high tensile strength.</title>
        <authorList>
            <person name="Kono N."/>
            <person name="Nakamura H."/>
            <person name="Ohtoshi R."/>
            <person name="Tomita M."/>
            <person name="Numata K."/>
            <person name="Arakawa K."/>
        </authorList>
    </citation>
    <scope>NUCLEOTIDE SEQUENCE [LARGE SCALE GENOMIC DNA]</scope>
</reference>
<organism evidence="1 2">
    <name type="scientific">Eumeta variegata</name>
    <name type="common">Bagworm moth</name>
    <name type="synonym">Eumeta japonica</name>
    <dbReference type="NCBI Taxonomy" id="151549"/>
    <lineage>
        <taxon>Eukaryota</taxon>
        <taxon>Metazoa</taxon>
        <taxon>Ecdysozoa</taxon>
        <taxon>Arthropoda</taxon>
        <taxon>Hexapoda</taxon>
        <taxon>Insecta</taxon>
        <taxon>Pterygota</taxon>
        <taxon>Neoptera</taxon>
        <taxon>Endopterygota</taxon>
        <taxon>Lepidoptera</taxon>
        <taxon>Glossata</taxon>
        <taxon>Ditrysia</taxon>
        <taxon>Tineoidea</taxon>
        <taxon>Psychidae</taxon>
        <taxon>Oiketicinae</taxon>
        <taxon>Eumeta</taxon>
    </lineage>
</organism>